<dbReference type="Gene3D" id="3.40.50.300">
    <property type="entry name" value="P-loop containing nucleotide triphosphate hydrolases"/>
    <property type="match status" value="1"/>
</dbReference>
<dbReference type="Pfam" id="PF07931">
    <property type="entry name" value="CPT"/>
    <property type="match status" value="1"/>
</dbReference>
<accession>A0A7X2YXB9</accession>
<organism evidence="1 2">
    <name type="scientific">Paenibacillus woosongensis</name>
    <dbReference type="NCBI Taxonomy" id="307580"/>
    <lineage>
        <taxon>Bacteria</taxon>
        <taxon>Bacillati</taxon>
        <taxon>Bacillota</taxon>
        <taxon>Bacilli</taxon>
        <taxon>Bacillales</taxon>
        <taxon>Paenibacillaceae</taxon>
        <taxon>Paenibacillus</taxon>
    </lineage>
</organism>
<sequence length="192" mass="21633">MLPEGPSIILITGIMASGKSTVAQLLSEQFEKSVHLRGDIFRKMIVNNRKEIHPDSGNDELDQLRLRYRLAAQSAEAYHQAGFTVVVQDVIVGPMLNDFISYISNRPFYVVVLCPNTAVVAAREAARTKKGYGVWSVEELDGVLRRETPRIGMWLDSSEWSPEETVNEIIARLHNEALILPPNYKIIIKKET</sequence>
<dbReference type="RefSeq" id="WP_155609063.1">
    <property type="nucleotide sequence ID" value="NZ_WNZW01000001.1"/>
</dbReference>
<dbReference type="InterPro" id="IPR027417">
    <property type="entry name" value="P-loop_NTPase"/>
</dbReference>
<comment type="caution">
    <text evidence="1">The sequence shown here is derived from an EMBL/GenBank/DDBJ whole genome shotgun (WGS) entry which is preliminary data.</text>
</comment>
<dbReference type="Proteomes" id="UP000447876">
    <property type="component" value="Unassembled WGS sequence"/>
</dbReference>
<reference evidence="1 2" key="1">
    <citation type="submission" date="2019-11" db="EMBL/GenBank/DDBJ databases">
        <title>Draft genome sequences of five Paenibacillus species of dairy origin.</title>
        <authorList>
            <person name="Olajide A.M."/>
            <person name="Chen S."/>
            <person name="Lapointe G."/>
        </authorList>
    </citation>
    <scope>NUCLEOTIDE SEQUENCE [LARGE SCALE GENOMIC DNA]</scope>
    <source>
        <strain evidence="1 2">12CR55</strain>
    </source>
</reference>
<dbReference type="SUPFAM" id="SSF52540">
    <property type="entry name" value="P-loop containing nucleoside triphosphate hydrolases"/>
    <property type="match status" value="1"/>
</dbReference>
<evidence type="ECO:0000313" key="1">
    <source>
        <dbReference type="EMBL" id="MUG43581.1"/>
    </source>
</evidence>
<proteinExistence type="predicted"/>
<gene>
    <name evidence="1" type="ORF">GNP95_00945</name>
</gene>
<evidence type="ECO:0000313" key="2">
    <source>
        <dbReference type="Proteomes" id="UP000447876"/>
    </source>
</evidence>
<dbReference type="AlphaFoldDB" id="A0A7X2YXB9"/>
<name>A0A7X2YXB9_9BACL</name>
<protein>
    <submittedName>
        <fullName evidence="1">AAA family ATPase</fullName>
    </submittedName>
</protein>
<dbReference type="OrthoDB" id="9811893at2"/>
<dbReference type="EMBL" id="WNZW01000001">
    <property type="protein sequence ID" value="MUG43581.1"/>
    <property type="molecule type" value="Genomic_DNA"/>
</dbReference>